<organism evidence="4">
    <name type="scientific">Haemonchus placei</name>
    <name type="common">Barber's pole worm</name>
    <dbReference type="NCBI Taxonomy" id="6290"/>
    <lineage>
        <taxon>Eukaryota</taxon>
        <taxon>Metazoa</taxon>
        <taxon>Ecdysozoa</taxon>
        <taxon>Nematoda</taxon>
        <taxon>Chromadorea</taxon>
        <taxon>Rhabditida</taxon>
        <taxon>Rhabditina</taxon>
        <taxon>Rhabditomorpha</taxon>
        <taxon>Strongyloidea</taxon>
        <taxon>Trichostrongylidae</taxon>
        <taxon>Haemonchus</taxon>
    </lineage>
</organism>
<keyword evidence="3" id="KW-1185">Reference proteome</keyword>
<evidence type="ECO:0000313" key="3">
    <source>
        <dbReference type="Proteomes" id="UP000268014"/>
    </source>
</evidence>
<accession>A0A0N4XBW9</accession>
<dbReference type="OrthoDB" id="5877978at2759"/>
<protein>
    <submittedName>
        <fullName evidence="2 4">Uncharacterized protein</fullName>
    </submittedName>
</protein>
<evidence type="ECO:0000313" key="4">
    <source>
        <dbReference type="WBParaSite" id="HPLM_0002186401-mRNA-1"/>
    </source>
</evidence>
<dbReference type="WBParaSite" id="HPLM_0002186401-mRNA-1">
    <property type="protein sequence ID" value="HPLM_0002186401-mRNA-1"/>
    <property type="gene ID" value="HPLM_0002186401"/>
</dbReference>
<feature type="compositionally biased region" description="Low complexity" evidence="1">
    <location>
        <begin position="26"/>
        <end position="41"/>
    </location>
</feature>
<name>A0A0N4XBW9_HAEPC</name>
<reference evidence="2 3" key="2">
    <citation type="submission" date="2018-11" db="EMBL/GenBank/DDBJ databases">
        <authorList>
            <consortium name="Pathogen Informatics"/>
        </authorList>
    </citation>
    <scope>NUCLEOTIDE SEQUENCE [LARGE SCALE GENOMIC DNA]</scope>
    <source>
        <strain evidence="2 3">MHpl1</strain>
    </source>
</reference>
<gene>
    <name evidence="2" type="ORF">HPLM_LOCUS21853</name>
</gene>
<proteinExistence type="predicted"/>
<reference evidence="4" key="1">
    <citation type="submission" date="2017-02" db="UniProtKB">
        <authorList>
            <consortium name="WormBaseParasite"/>
        </authorList>
    </citation>
    <scope>IDENTIFICATION</scope>
</reference>
<feature type="region of interest" description="Disordered" evidence="1">
    <location>
        <begin position="17"/>
        <end position="43"/>
    </location>
</feature>
<dbReference type="EMBL" id="UZAF01024355">
    <property type="protein sequence ID" value="VDO93161.1"/>
    <property type="molecule type" value="Genomic_DNA"/>
</dbReference>
<evidence type="ECO:0000256" key="1">
    <source>
        <dbReference type="SAM" id="MobiDB-lite"/>
    </source>
</evidence>
<dbReference type="AlphaFoldDB" id="A0A0N4XBW9"/>
<evidence type="ECO:0000313" key="2">
    <source>
        <dbReference type="EMBL" id="VDO93161.1"/>
    </source>
</evidence>
<dbReference type="STRING" id="6290.A0A0N4XBW9"/>
<dbReference type="Proteomes" id="UP000268014">
    <property type="component" value="Unassembled WGS sequence"/>
</dbReference>
<sequence>MPASPRNVRFIEQSLQTNNRAQMQYRPRASGGTRGPGSRSTQQSLTQLDEATLDLLRLSSEPEAGAAVSFTSSKRSVYDSAKLVCFMKETRVVSSYAQINSREFCSTLPVGVHSMLFPESHQFRTKTTLIMHVQLLYIGRNKIFQRVIPSGTLSFAFVLPTAVAECIHTELLM</sequence>